<gene>
    <name evidence="4" type="ORF">AU255_02540</name>
</gene>
<evidence type="ECO:0000259" key="3">
    <source>
        <dbReference type="Pfam" id="PF21783"/>
    </source>
</evidence>
<dbReference type="Pfam" id="PF21783">
    <property type="entry name" value="YNCE"/>
    <property type="match status" value="1"/>
</dbReference>
<dbReference type="SUPFAM" id="SSF51004">
    <property type="entry name" value="C-terminal (heme d1) domain of cytochrome cd1-nitrite reductase"/>
    <property type="match status" value="1"/>
</dbReference>
<evidence type="ECO:0000313" key="5">
    <source>
        <dbReference type="Proteomes" id="UP000191980"/>
    </source>
</evidence>
<dbReference type="NCBIfam" id="TIGR02276">
    <property type="entry name" value="beta_rpt_yvtn"/>
    <property type="match status" value="4"/>
</dbReference>
<reference evidence="4" key="1">
    <citation type="submission" date="2015-12" db="EMBL/GenBank/DDBJ databases">
        <authorList>
            <person name="Shamseldin A."/>
            <person name="Moawad H."/>
            <person name="Abd El-Rahim W.M."/>
            <person name="Sadowsky M.J."/>
        </authorList>
    </citation>
    <scope>NUCLEOTIDE SEQUENCE [LARGE SCALE GENOMIC DNA]</scope>
    <source>
        <strain evidence="4">WF1</strain>
    </source>
</reference>
<dbReference type="EMBL" id="LPUF01000001">
    <property type="protein sequence ID" value="OQK16803.1"/>
    <property type="molecule type" value="Genomic_DNA"/>
</dbReference>
<dbReference type="PANTHER" id="PTHR47197:SF3">
    <property type="entry name" value="DIHYDRO-HEME D1 DEHYDROGENASE"/>
    <property type="match status" value="1"/>
</dbReference>
<dbReference type="InterPro" id="IPR048433">
    <property type="entry name" value="YNCE-like_beta-prop"/>
</dbReference>
<dbReference type="OrthoDB" id="9776991at2"/>
<evidence type="ECO:0000256" key="1">
    <source>
        <dbReference type="ARBA" id="ARBA00022729"/>
    </source>
</evidence>
<sequence>MLLLTFALLCGFSSIVASNPYFYINQQQGESVSVFKRTDLTLKTTIPTLKGPAGIAISSHNPWLAITYPELGMISFIDNEKLIPLEHISVGGSPFGAVFASKLLFISDWSSNTVKIIHPGTGRMIKKITVGKSPAGIATNACESQVWVLNREDNSISVLDTHYFKVIKSIAVGKAPFALAMDDKFAYIANSQGNTLSIVDLADLTEIKRISVGRMPYGVAVDREHHKVYVSNQLENTVSVLDSRTQKIIRTLKTGAYPENIAVDEENQHLFVLNWFDGSLSVFNSQTDKEINRINVGDGSRAFGQFAGKSIACSTE</sequence>
<keyword evidence="1 2" id="KW-0732">Signal</keyword>
<dbReference type="InterPro" id="IPR011048">
    <property type="entry name" value="Haem_d1_sf"/>
</dbReference>
<proteinExistence type="predicted"/>
<name>A0A1V8M5X7_9GAMM</name>
<feature type="domain" description="YNCE-like beta-propeller" evidence="3">
    <location>
        <begin position="187"/>
        <end position="254"/>
    </location>
</feature>
<dbReference type="Proteomes" id="UP000191980">
    <property type="component" value="Unassembled WGS sequence"/>
</dbReference>
<feature type="signal peptide" evidence="2">
    <location>
        <begin position="1"/>
        <end position="17"/>
    </location>
</feature>
<dbReference type="InterPro" id="IPR011964">
    <property type="entry name" value="YVTN_b-propeller_repeat"/>
</dbReference>
<dbReference type="STRING" id="1420851.AU255_02540"/>
<protein>
    <recommendedName>
        <fullName evidence="3">YNCE-like beta-propeller domain-containing protein</fullName>
    </recommendedName>
</protein>
<comment type="caution">
    <text evidence="4">The sequence shown here is derived from an EMBL/GenBank/DDBJ whole genome shotgun (WGS) entry which is preliminary data.</text>
</comment>
<dbReference type="AlphaFoldDB" id="A0A1V8M5X7"/>
<organism evidence="4 5">
    <name type="scientific">Methyloprofundus sedimenti</name>
    <dbReference type="NCBI Taxonomy" id="1420851"/>
    <lineage>
        <taxon>Bacteria</taxon>
        <taxon>Pseudomonadati</taxon>
        <taxon>Pseudomonadota</taxon>
        <taxon>Gammaproteobacteria</taxon>
        <taxon>Methylococcales</taxon>
        <taxon>Methylococcaceae</taxon>
        <taxon>Methyloprofundus</taxon>
    </lineage>
</organism>
<accession>A0A1V8M5X7</accession>
<keyword evidence="5" id="KW-1185">Reference proteome</keyword>
<dbReference type="Gene3D" id="2.130.10.10">
    <property type="entry name" value="YVTN repeat-like/Quinoprotein amine dehydrogenase"/>
    <property type="match status" value="2"/>
</dbReference>
<feature type="chain" id="PRO_5012031519" description="YNCE-like beta-propeller domain-containing protein" evidence="2">
    <location>
        <begin position="18"/>
        <end position="316"/>
    </location>
</feature>
<dbReference type="RefSeq" id="WP_080521423.1">
    <property type="nucleotide sequence ID" value="NZ_LPUF01000001.1"/>
</dbReference>
<dbReference type="PANTHER" id="PTHR47197">
    <property type="entry name" value="PROTEIN NIRF"/>
    <property type="match status" value="1"/>
</dbReference>
<dbReference type="InterPro" id="IPR015943">
    <property type="entry name" value="WD40/YVTN_repeat-like_dom_sf"/>
</dbReference>
<evidence type="ECO:0000313" key="4">
    <source>
        <dbReference type="EMBL" id="OQK16803.1"/>
    </source>
</evidence>
<dbReference type="InterPro" id="IPR051200">
    <property type="entry name" value="Host-pathogen_enzymatic-act"/>
</dbReference>
<evidence type="ECO:0000256" key="2">
    <source>
        <dbReference type="SAM" id="SignalP"/>
    </source>
</evidence>